<keyword evidence="3" id="KW-1185">Reference proteome</keyword>
<dbReference type="OrthoDB" id="6115584at2759"/>
<proteinExistence type="predicted"/>
<evidence type="ECO:0000256" key="1">
    <source>
        <dbReference type="SAM" id="MobiDB-lite"/>
    </source>
</evidence>
<feature type="region of interest" description="Disordered" evidence="1">
    <location>
        <begin position="1"/>
        <end position="25"/>
    </location>
</feature>
<dbReference type="AlphaFoldDB" id="A0A8S3VA56"/>
<feature type="region of interest" description="Disordered" evidence="1">
    <location>
        <begin position="74"/>
        <end position="191"/>
    </location>
</feature>
<sequence>MNITSFKFPKRKAPSSTSMKMLKNPVVDRKNKVAENKLSENIHELEMEYQKFGANYSRERVSLKHKLRGMREELERPTHEYLEMPDSNERLMSPAPFRSPRPTSRASEIFHRKTGLPEVTIEEAEEEKESEDVRPKSRSHLPGSSKEHRSTEQRMNNMHKRYSLHAGSKSTIQDIERRHLSAKNKRHSTSS</sequence>
<evidence type="ECO:0000313" key="3">
    <source>
        <dbReference type="Proteomes" id="UP000683360"/>
    </source>
</evidence>
<accession>A0A8S3VA56</accession>
<protein>
    <submittedName>
        <fullName evidence="2">Uncharacterized protein</fullName>
    </submittedName>
</protein>
<feature type="compositionally biased region" description="Basic residues" evidence="1">
    <location>
        <begin position="180"/>
        <end position="191"/>
    </location>
</feature>
<organism evidence="2 3">
    <name type="scientific">Mytilus edulis</name>
    <name type="common">Blue mussel</name>
    <dbReference type="NCBI Taxonomy" id="6550"/>
    <lineage>
        <taxon>Eukaryota</taxon>
        <taxon>Metazoa</taxon>
        <taxon>Spiralia</taxon>
        <taxon>Lophotrochozoa</taxon>
        <taxon>Mollusca</taxon>
        <taxon>Bivalvia</taxon>
        <taxon>Autobranchia</taxon>
        <taxon>Pteriomorphia</taxon>
        <taxon>Mytilida</taxon>
        <taxon>Mytiloidea</taxon>
        <taxon>Mytilidae</taxon>
        <taxon>Mytilinae</taxon>
        <taxon>Mytilus</taxon>
    </lineage>
</organism>
<comment type="caution">
    <text evidence="2">The sequence shown here is derived from an EMBL/GenBank/DDBJ whole genome shotgun (WGS) entry which is preliminary data.</text>
</comment>
<dbReference type="EMBL" id="CAJPWZ010003216">
    <property type="protein sequence ID" value="CAG2254088.1"/>
    <property type="molecule type" value="Genomic_DNA"/>
</dbReference>
<feature type="compositionally biased region" description="Acidic residues" evidence="1">
    <location>
        <begin position="120"/>
        <end position="130"/>
    </location>
</feature>
<evidence type="ECO:0000313" key="2">
    <source>
        <dbReference type="EMBL" id="CAG2254088.1"/>
    </source>
</evidence>
<gene>
    <name evidence="2" type="ORF">MEDL_65580</name>
</gene>
<name>A0A8S3VA56_MYTED</name>
<reference evidence="2" key="1">
    <citation type="submission" date="2021-03" db="EMBL/GenBank/DDBJ databases">
        <authorList>
            <person name="Bekaert M."/>
        </authorList>
    </citation>
    <scope>NUCLEOTIDE SEQUENCE</scope>
</reference>
<dbReference type="Proteomes" id="UP000683360">
    <property type="component" value="Unassembled WGS sequence"/>
</dbReference>